<proteinExistence type="predicted"/>
<feature type="region of interest" description="Disordered" evidence="1">
    <location>
        <begin position="153"/>
        <end position="173"/>
    </location>
</feature>
<protein>
    <recommendedName>
        <fullName evidence="2">Mutator-like transposase domain-containing protein</fullName>
    </recommendedName>
</protein>
<keyword evidence="4" id="KW-1185">Reference proteome</keyword>
<sequence length="764" mass="83710">MELEDLPKPPERFYQLGGYDVLEDFIEGIGENELMLASLLALYNEEYLQQRPVPQTKGFKKLVKPEVWETENHRFWWRRHAAYLLGWQGRRQEGEGDGFTEAINKLLRKYWPKKEDKKEDRGQATKEEGAAEGIAPTDAPVAGASRALAVDDRAAQGNPKKTQRGPVSRVVVKRRKVKAGRARIARLEDEEDSPSPSVKPAFIASDAETEPPSEDDNNGAWEQVEGDLRVAMATPEGTSGGLSFGAAMAARRSVKKAADKRQVAAASLASVASVSVASGSAPRCWKGRLEPSGSSPVRTRGEELVRKPEAYSPGMRVVGESRGTGSVGTDNRVVKRRLVSKTIGPLYARPTIIRRAPACRPRPRAENDAPSMPTGNRIVSMKLMADFLETTCSNCEFGGRLRLIGEDKKMGLASRLLFECACGKSYSFETTEEVASAPGVRGRKARGINYQAIVGAIATGSGLKGLQKLMGCLNVPSSGHDAFDAAMEKVIEAMEILCDRSFKEAIDEVIRRLEENGEVPLRIVTEQGKEASLFWAIAATFDGGWPKRGTRSGGYNSLGGMAALMSALTGKVLQVEVLNTRCGICDQAEDLKTEPPDHRCHRNYADSAKSMEPEGGVRMLERITKFGCVVRDLIGDADSSVMAAVRERLPPWIANVVEKALDIGHLKGNLYDKMTKLKASQFKKDRKAFTDGQIRAVSSYFAAAILSNRGDRAAVKQALESIVPHLFNEHDKCKKKRHPEDEEGWCKAGLEPDHVPNRLKNHGG</sequence>
<organism evidence="3 4">
    <name type="scientific">Klebsormidium nitens</name>
    <name type="common">Green alga</name>
    <name type="synonym">Ulothrix nitens</name>
    <dbReference type="NCBI Taxonomy" id="105231"/>
    <lineage>
        <taxon>Eukaryota</taxon>
        <taxon>Viridiplantae</taxon>
        <taxon>Streptophyta</taxon>
        <taxon>Klebsormidiophyceae</taxon>
        <taxon>Klebsormidiales</taxon>
        <taxon>Klebsormidiaceae</taxon>
        <taxon>Klebsormidium</taxon>
    </lineage>
</organism>
<gene>
    <name evidence="3" type="ORF">KFL_001650040</name>
</gene>
<dbReference type="OMA" id="QDECARM"/>
<evidence type="ECO:0000313" key="3">
    <source>
        <dbReference type="EMBL" id="GAQ83852.1"/>
    </source>
</evidence>
<dbReference type="Pfam" id="PF20700">
    <property type="entry name" value="Mutator"/>
    <property type="match status" value="1"/>
</dbReference>
<accession>A0A1Y1I1L7</accession>
<dbReference type="AlphaFoldDB" id="A0A1Y1I1L7"/>
<feature type="domain" description="Mutator-like transposase" evidence="2">
    <location>
        <begin position="375"/>
        <end position="737"/>
    </location>
</feature>
<dbReference type="InterPro" id="IPR049012">
    <property type="entry name" value="Mutator_transp_dom"/>
</dbReference>
<reference evidence="3 4" key="1">
    <citation type="journal article" date="2014" name="Nat. Commun.">
        <title>Klebsormidium flaccidum genome reveals primary factors for plant terrestrial adaptation.</title>
        <authorList>
            <person name="Hori K."/>
            <person name="Maruyama F."/>
            <person name="Fujisawa T."/>
            <person name="Togashi T."/>
            <person name="Yamamoto N."/>
            <person name="Seo M."/>
            <person name="Sato S."/>
            <person name="Yamada T."/>
            <person name="Mori H."/>
            <person name="Tajima N."/>
            <person name="Moriyama T."/>
            <person name="Ikeuchi M."/>
            <person name="Watanabe M."/>
            <person name="Wada H."/>
            <person name="Kobayashi K."/>
            <person name="Saito M."/>
            <person name="Masuda T."/>
            <person name="Sasaki-Sekimoto Y."/>
            <person name="Mashiguchi K."/>
            <person name="Awai K."/>
            <person name="Shimojima M."/>
            <person name="Masuda S."/>
            <person name="Iwai M."/>
            <person name="Nobusawa T."/>
            <person name="Narise T."/>
            <person name="Kondo S."/>
            <person name="Saito H."/>
            <person name="Sato R."/>
            <person name="Murakawa M."/>
            <person name="Ihara Y."/>
            <person name="Oshima-Yamada Y."/>
            <person name="Ohtaka K."/>
            <person name="Satoh M."/>
            <person name="Sonobe K."/>
            <person name="Ishii M."/>
            <person name="Ohtani R."/>
            <person name="Kanamori-Sato M."/>
            <person name="Honoki R."/>
            <person name="Miyazaki D."/>
            <person name="Mochizuki H."/>
            <person name="Umetsu J."/>
            <person name="Higashi K."/>
            <person name="Shibata D."/>
            <person name="Kamiya Y."/>
            <person name="Sato N."/>
            <person name="Nakamura Y."/>
            <person name="Tabata S."/>
            <person name="Ida S."/>
            <person name="Kurokawa K."/>
            <person name="Ohta H."/>
        </authorList>
    </citation>
    <scope>NUCLEOTIDE SEQUENCE [LARGE SCALE GENOMIC DNA]</scope>
    <source>
        <strain evidence="3 4">NIES-2285</strain>
    </source>
</reference>
<name>A0A1Y1I1L7_KLENI</name>
<feature type="region of interest" description="Disordered" evidence="1">
    <location>
        <begin position="181"/>
        <end position="200"/>
    </location>
</feature>
<dbReference type="OrthoDB" id="7699654at2759"/>
<evidence type="ECO:0000259" key="2">
    <source>
        <dbReference type="Pfam" id="PF20700"/>
    </source>
</evidence>
<evidence type="ECO:0000256" key="1">
    <source>
        <dbReference type="SAM" id="MobiDB-lite"/>
    </source>
</evidence>
<dbReference type="Proteomes" id="UP000054558">
    <property type="component" value="Unassembled WGS sequence"/>
</dbReference>
<feature type="compositionally biased region" description="Basic and acidic residues" evidence="1">
    <location>
        <begin position="114"/>
        <end position="129"/>
    </location>
</feature>
<feature type="region of interest" description="Disordered" evidence="1">
    <location>
        <begin position="114"/>
        <end position="140"/>
    </location>
</feature>
<evidence type="ECO:0000313" key="4">
    <source>
        <dbReference type="Proteomes" id="UP000054558"/>
    </source>
</evidence>
<dbReference type="EMBL" id="DF237114">
    <property type="protein sequence ID" value="GAQ83852.1"/>
    <property type="molecule type" value="Genomic_DNA"/>
</dbReference>